<protein>
    <submittedName>
        <fullName evidence="2">Uncharacterized protein</fullName>
    </submittedName>
</protein>
<dbReference type="EMBL" id="JANQDX010000006">
    <property type="protein sequence ID" value="KAL0923354.1"/>
    <property type="molecule type" value="Genomic_DNA"/>
</dbReference>
<evidence type="ECO:0000313" key="3">
    <source>
        <dbReference type="Proteomes" id="UP001552299"/>
    </source>
</evidence>
<feature type="compositionally biased region" description="Basic residues" evidence="1">
    <location>
        <begin position="75"/>
        <end position="87"/>
    </location>
</feature>
<evidence type="ECO:0000256" key="1">
    <source>
        <dbReference type="SAM" id="MobiDB-lite"/>
    </source>
</evidence>
<dbReference type="AlphaFoldDB" id="A0ABD0VEA3"/>
<proteinExistence type="predicted"/>
<name>A0ABD0VEA3_DENTH</name>
<feature type="region of interest" description="Disordered" evidence="1">
    <location>
        <begin position="54"/>
        <end position="104"/>
    </location>
</feature>
<evidence type="ECO:0000313" key="2">
    <source>
        <dbReference type="EMBL" id="KAL0923354.1"/>
    </source>
</evidence>
<sequence>MQLSTFSKPVTKFSARTCHFDPLLDLKFKPLRLIFAVNTAIIGVTLKSLRGGEDRAFSGKKSEPEVTHRGEPERRRRRPRRRRRRVRRPEPDPTTGGGLRVSDTGSRKSCGLYAADLGIGHGGGLGSRQAPASALYFYIVESSPAQMHLQHFGEFVDEQVDQPHFPLHVWFVFQTPEVQVLKSPYLSPSSEISNAFVLVLVFQQALLLLDHHPRGLLLLLLIAHTEFDLLERKPWPPNFFPFPPGSFVNRFLNTKFRSHAPMFTTWN</sequence>
<keyword evidence="3" id="KW-1185">Reference proteome</keyword>
<dbReference type="Proteomes" id="UP001552299">
    <property type="component" value="Unassembled WGS sequence"/>
</dbReference>
<accession>A0ABD0VEA3</accession>
<gene>
    <name evidence="2" type="ORF">M5K25_007408</name>
</gene>
<comment type="caution">
    <text evidence="2">The sequence shown here is derived from an EMBL/GenBank/DDBJ whole genome shotgun (WGS) entry which is preliminary data.</text>
</comment>
<reference evidence="2 3" key="1">
    <citation type="journal article" date="2024" name="Plant Biotechnol. J.">
        <title>Dendrobium thyrsiflorum genome and its molecular insights into genes involved in important horticultural traits.</title>
        <authorList>
            <person name="Chen B."/>
            <person name="Wang J.Y."/>
            <person name="Zheng P.J."/>
            <person name="Li K.L."/>
            <person name="Liang Y.M."/>
            <person name="Chen X.F."/>
            <person name="Zhang C."/>
            <person name="Zhao X."/>
            <person name="He X."/>
            <person name="Zhang G.Q."/>
            <person name="Liu Z.J."/>
            <person name="Xu Q."/>
        </authorList>
    </citation>
    <scope>NUCLEOTIDE SEQUENCE [LARGE SCALE GENOMIC DNA]</scope>
    <source>
        <strain evidence="2">GZMU011</strain>
    </source>
</reference>
<feature type="compositionally biased region" description="Basic and acidic residues" evidence="1">
    <location>
        <begin position="54"/>
        <end position="74"/>
    </location>
</feature>
<organism evidence="2 3">
    <name type="scientific">Dendrobium thyrsiflorum</name>
    <name type="common">Pinecone-like raceme dendrobium</name>
    <name type="synonym">Orchid</name>
    <dbReference type="NCBI Taxonomy" id="117978"/>
    <lineage>
        <taxon>Eukaryota</taxon>
        <taxon>Viridiplantae</taxon>
        <taxon>Streptophyta</taxon>
        <taxon>Embryophyta</taxon>
        <taxon>Tracheophyta</taxon>
        <taxon>Spermatophyta</taxon>
        <taxon>Magnoliopsida</taxon>
        <taxon>Liliopsida</taxon>
        <taxon>Asparagales</taxon>
        <taxon>Orchidaceae</taxon>
        <taxon>Epidendroideae</taxon>
        <taxon>Malaxideae</taxon>
        <taxon>Dendrobiinae</taxon>
        <taxon>Dendrobium</taxon>
    </lineage>
</organism>